<feature type="active site" description="Proton donor/acceptor" evidence="8">
    <location>
        <position position="217"/>
    </location>
</feature>
<dbReference type="GO" id="GO:0005634">
    <property type="term" value="C:nucleus"/>
    <property type="evidence" value="ECO:0007669"/>
    <property type="project" value="UniProtKB-SubCell"/>
</dbReference>
<comment type="similarity">
    <text evidence="8">Belongs to the 2H phosphoesterase superfamily. USB1 family.</text>
</comment>
<evidence type="ECO:0000256" key="1">
    <source>
        <dbReference type="ARBA" id="ARBA00022722"/>
    </source>
</evidence>
<comment type="catalytic activity">
    <reaction evidence="5">
        <text>a 3'-end uridylyl-uridine-RNA = a 3'-end 2',3'-cyclophospho-uridine-RNA + uridine</text>
        <dbReference type="Rhea" id="RHEA:46052"/>
        <dbReference type="Rhea" id="RHEA-COMP:17384"/>
        <dbReference type="Rhea" id="RHEA-COMP:17385"/>
        <dbReference type="ChEBI" id="CHEBI:16704"/>
        <dbReference type="ChEBI" id="CHEBI:85643"/>
        <dbReference type="ChEBI" id="CHEBI:85644"/>
    </reaction>
    <physiologicalReaction direction="left-to-right" evidence="5">
        <dbReference type="Rhea" id="RHEA:46053"/>
    </physiologicalReaction>
</comment>
<evidence type="ECO:0000256" key="5">
    <source>
        <dbReference type="ARBA" id="ARBA00029300"/>
    </source>
</evidence>
<dbReference type="EMBL" id="SOYY01000002">
    <property type="protein sequence ID" value="KAA0724526.1"/>
    <property type="molecule type" value="Genomic_DNA"/>
</dbReference>
<dbReference type="FunFam" id="3.90.1140.10:FF:000002">
    <property type="entry name" value="U6 snRNA phosphodiesterase"/>
    <property type="match status" value="1"/>
</dbReference>
<keyword evidence="11" id="KW-1185">Reference proteome</keyword>
<dbReference type="PANTHER" id="PTHR13522:SF3">
    <property type="entry name" value="U6 SNRNA PHOSPHODIESTERASE 1"/>
    <property type="match status" value="1"/>
</dbReference>
<feature type="region of interest" description="Disordered" evidence="9">
    <location>
        <begin position="1"/>
        <end position="49"/>
    </location>
</feature>
<dbReference type="InterPro" id="IPR027521">
    <property type="entry name" value="Usb1"/>
</dbReference>
<dbReference type="AlphaFoldDB" id="A0A5A9PU58"/>
<evidence type="ECO:0000256" key="7">
    <source>
        <dbReference type="ARBA" id="ARBA00046102"/>
    </source>
</evidence>
<evidence type="ECO:0000256" key="6">
    <source>
        <dbReference type="ARBA" id="ARBA00029305"/>
    </source>
</evidence>
<feature type="compositionally biased region" description="Basic and acidic residues" evidence="9">
    <location>
        <begin position="26"/>
        <end position="48"/>
    </location>
</feature>
<protein>
    <recommendedName>
        <fullName evidence="8">U6 snRNA phosphodiesterase</fullName>
        <ecNumber evidence="8">3.1.4.-</ecNumber>
    </recommendedName>
</protein>
<dbReference type="OrthoDB" id="49151at2759"/>
<comment type="caution">
    <text evidence="10">The sequence shown here is derived from an EMBL/GenBank/DDBJ whole genome shotgun (WGS) entry which is preliminary data.</text>
</comment>
<evidence type="ECO:0000313" key="11">
    <source>
        <dbReference type="Proteomes" id="UP000324632"/>
    </source>
</evidence>
<reference evidence="10 11" key="1">
    <citation type="journal article" date="2019" name="Mol. Ecol. Resour.">
        <title>Chromosome-level genome assembly of Triplophysa tibetana, a fish adapted to the harsh high-altitude environment of the Tibetan Plateau.</title>
        <authorList>
            <person name="Yang X."/>
            <person name="Liu H."/>
            <person name="Ma Z."/>
            <person name="Zou Y."/>
            <person name="Zou M."/>
            <person name="Mao Y."/>
            <person name="Li X."/>
            <person name="Wang H."/>
            <person name="Chen T."/>
            <person name="Wang W."/>
            <person name="Yang R."/>
        </authorList>
    </citation>
    <scope>NUCLEOTIDE SEQUENCE [LARGE SCALE GENOMIC DNA]</scope>
    <source>
        <strain evidence="10">TTIB1903HZAU</strain>
        <tissue evidence="10">Muscle</tissue>
    </source>
</reference>
<dbReference type="GO" id="GO:1990838">
    <property type="term" value="F:poly(U)-specific exoribonuclease activity, producing 3' uridine cyclic phosphate ends"/>
    <property type="evidence" value="ECO:0007669"/>
    <property type="project" value="UniProtKB-UniRule"/>
</dbReference>
<dbReference type="GO" id="GO:0016829">
    <property type="term" value="F:lyase activity"/>
    <property type="evidence" value="ECO:0007669"/>
    <property type="project" value="UniProtKB-KW"/>
</dbReference>
<evidence type="ECO:0000256" key="2">
    <source>
        <dbReference type="ARBA" id="ARBA00022801"/>
    </source>
</evidence>
<keyword evidence="1 8" id="KW-0540">Nuclease</keyword>
<keyword evidence="2 8" id="KW-0378">Hydrolase</keyword>
<keyword evidence="3" id="KW-0456">Lyase</keyword>
<accession>A0A5A9PU58</accession>
<comment type="function">
    <text evidence="8">Phosphodiesterase responsible for the U6 snRNA 3' end processing. Acts as an exoribonuclease (RNase) responsible for trimming the poly(U) tract of the last nucleotides in the pre-U6 snRNA molecule, leading to the formation of mature U6 snRNA.</text>
</comment>
<proteinExistence type="inferred from homology"/>
<dbReference type="Pfam" id="PF09749">
    <property type="entry name" value="HVSL"/>
    <property type="match status" value="1"/>
</dbReference>
<gene>
    <name evidence="8" type="primary">USB1</name>
    <name evidence="10" type="ORF">E1301_Tti003794</name>
</gene>
<dbReference type="Gene3D" id="3.90.1140.10">
    <property type="entry name" value="Cyclic phosphodiesterase"/>
    <property type="match status" value="1"/>
</dbReference>
<dbReference type="GO" id="GO:0034477">
    <property type="term" value="P:U6 snRNA 3'-end processing"/>
    <property type="evidence" value="ECO:0007669"/>
    <property type="project" value="UniProtKB-UniRule"/>
</dbReference>
<dbReference type="PANTHER" id="PTHR13522">
    <property type="entry name" value="U6 SNRNA PHOSPHODIESTERASE 1"/>
    <property type="match status" value="1"/>
</dbReference>
<evidence type="ECO:0000256" key="4">
    <source>
        <dbReference type="ARBA" id="ARBA00023242"/>
    </source>
</evidence>
<sequence>MIVNYSSSSSEEEAERDDASPPQKRTKPDSETRGEHMNHGSLQKKDTLTRLPLPESVREMFRESEEQWTDKSEEVHGGRLRSFQHERGNWATYVYFPYDPEEGFLELLDDIIVAAGAHSIPLTLCEEFHISISKTVVLRHHWIQPFVQSIRTGLTPFQKFFCMADKLRVYCNAEKTRTFLGMEISIGKTQLLELIKIVDQTMNEFNLNTFYKDPSFHVSLAWCVGDHTERLKRTCLSELQGFVDRHEDGPFHIQLNCSEVRCKSGNKVFQFPLE</sequence>
<dbReference type="Proteomes" id="UP000324632">
    <property type="component" value="Chromosome 2"/>
</dbReference>
<evidence type="ECO:0000256" key="9">
    <source>
        <dbReference type="SAM" id="MobiDB-lite"/>
    </source>
</evidence>
<evidence type="ECO:0000313" key="10">
    <source>
        <dbReference type="EMBL" id="KAA0724526.1"/>
    </source>
</evidence>
<keyword evidence="4 8" id="KW-0539">Nucleus</keyword>
<comment type="subcellular location">
    <subcellularLocation>
        <location evidence="8">Nucleus</location>
    </subcellularLocation>
</comment>
<comment type="catalytic activity">
    <reaction evidence="6">
        <text>a 3'-end uridylyl-adenosine-RNA = a 3'-end 2',3'-cyclophospho-uridine-RNA + adenosine</text>
        <dbReference type="Rhea" id="RHEA:67896"/>
        <dbReference type="Rhea" id="RHEA-COMP:17385"/>
        <dbReference type="Rhea" id="RHEA-COMP:17386"/>
        <dbReference type="ChEBI" id="CHEBI:16335"/>
        <dbReference type="ChEBI" id="CHEBI:85644"/>
        <dbReference type="ChEBI" id="CHEBI:176518"/>
    </reaction>
    <physiologicalReaction direction="left-to-right" evidence="6">
        <dbReference type="Rhea" id="RHEA:67897"/>
    </physiologicalReaction>
</comment>
<dbReference type="EC" id="3.1.4.-" evidence="8"/>
<comment type="function">
    <text evidence="7">3'-5' RNA exonuclease that trims the 3' end of oligo(U) and oligo(A) tracts of the pre-U6 small nuclear RNA (snRNA) molecule, leading to the formation of a mature U6 snRNA 3' end-terminated with a 2',3'-cyclic phosphate. Participates in the U6 snRNA 3' end processing that prevents U6 snRNA degradation. In addition also removes uridines from the 3' end of U6atac snRNA and possibly the vault RNA VTRNA1-1.</text>
</comment>
<feature type="active site" description="Proton donor/acceptor" evidence="8">
    <location>
        <position position="129"/>
    </location>
</feature>
<name>A0A5A9PU58_9TELE</name>
<evidence type="ECO:0000256" key="3">
    <source>
        <dbReference type="ARBA" id="ARBA00023239"/>
    </source>
</evidence>
<organism evidence="10 11">
    <name type="scientific">Triplophysa tibetana</name>
    <dbReference type="NCBI Taxonomy" id="1572043"/>
    <lineage>
        <taxon>Eukaryota</taxon>
        <taxon>Metazoa</taxon>
        <taxon>Chordata</taxon>
        <taxon>Craniata</taxon>
        <taxon>Vertebrata</taxon>
        <taxon>Euteleostomi</taxon>
        <taxon>Actinopterygii</taxon>
        <taxon>Neopterygii</taxon>
        <taxon>Teleostei</taxon>
        <taxon>Ostariophysi</taxon>
        <taxon>Cypriniformes</taxon>
        <taxon>Nemacheilidae</taxon>
        <taxon>Triplophysa</taxon>
    </lineage>
</organism>
<evidence type="ECO:0000256" key="8">
    <source>
        <dbReference type="HAMAP-Rule" id="MF_03040"/>
    </source>
</evidence>
<dbReference type="HAMAP" id="MF_03040">
    <property type="entry name" value="USB1"/>
    <property type="match status" value="1"/>
</dbReference>